<organism evidence="2">
    <name type="scientific">Magnetospirillum gryphiswaldense</name>
    <dbReference type="NCBI Taxonomy" id="55518"/>
    <lineage>
        <taxon>Bacteria</taxon>
        <taxon>Pseudomonadati</taxon>
        <taxon>Pseudomonadota</taxon>
        <taxon>Alphaproteobacteria</taxon>
        <taxon>Rhodospirillales</taxon>
        <taxon>Rhodospirillaceae</taxon>
        <taxon>Magnetospirillum</taxon>
    </lineage>
</organism>
<dbReference type="Pfam" id="PF13749">
    <property type="entry name" value="HATPase_c_4"/>
    <property type="match status" value="1"/>
</dbReference>
<dbReference type="AlphaFoldDB" id="A4TZ01"/>
<dbReference type="Gene3D" id="3.30.950.30">
    <property type="entry name" value="Schlafen, AAA domain"/>
    <property type="match status" value="1"/>
</dbReference>
<dbReference type="GO" id="GO:0004386">
    <property type="term" value="F:helicase activity"/>
    <property type="evidence" value="ECO:0007669"/>
    <property type="project" value="UniProtKB-KW"/>
</dbReference>
<accession>A4TZ01</accession>
<proteinExistence type="predicted"/>
<keyword evidence="2" id="KW-0547">Nucleotide-binding</keyword>
<evidence type="ECO:0000313" key="2">
    <source>
        <dbReference type="EMBL" id="CAM75858.1"/>
    </source>
</evidence>
<dbReference type="Gene3D" id="3.30.565.60">
    <property type="match status" value="1"/>
</dbReference>
<dbReference type="InterPro" id="IPR038475">
    <property type="entry name" value="RecG_C_sf"/>
</dbReference>
<dbReference type="PANTHER" id="PTHR30595:SF6">
    <property type="entry name" value="SCHLAFEN ALBA-2 DOMAIN-CONTAINING PROTEIN"/>
    <property type="match status" value="1"/>
</dbReference>
<keyword evidence="2" id="KW-0347">Helicase</keyword>
<evidence type="ECO:0000259" key="1">
    <source>
        <dbReference type="Pfam" id="PF04326"/>
    </source>
</evidence>
<protein>
    <submittedName>
        <fullName evidence="2">ATP-dependent DNA helicase</fullName>
    </submittedName>
</protein>
<dbReference type="InterPro" id="IPR038461">
    <property type="entry name" value="Schlafen_AlbA_2_dom_sf"/>
</dbReference>
<dbReference type="EMBL" id="CU459003">
    <property type="protein sequence ID" value="CAM75858.1"/>
    <property type="molecule type" value="Genomic_DNA"/>
</dbReference>
<feature type="domain" description="Schlafen AlbA-2" evidence="1">
    <location>
        <begin position="110"/>
        <end position="228"/>
    </location>
</feature>
<dbReference type="PANTHER" id="PTHR30595">
    <property type="entry name" value="GLPR-RELATED TRANSCRIPTIONAL REPRESSOR"/>
    <property type="match status" value="1"/>
</dbReference>
<sequence length="549" mass="61597">MGRLWNVSCPMGKWGKRTLPMLAALAGIDPLWQLRSSAPNSLSQPCAEWLSRQHGLRCRPEFSMMCAGSTMIDAIHSTIRYRIRSWECGVDIVLKNLDFQAYEELLVISETHFVDLKSADIAPAKLTRTVSAFANTGGGEIYVGIEEVEGVDGTERVWKGFLNQEAANPIFQVLEQLNPLGNNYTAEFISIENVPDIVLHLTIFKTGSIVFSTDGKAYARRNAQNLPITSDEALERLRYDKGIKSFEDEILNIDRSEVDNSNTIIEFLLDTVPASEPNVWVEKQRVVVDGRPTVAGVLLYSDNPQSIIPKRSAIKILRYQTKHDAERDLLVFDPITIEGPLYELIYAAVDKVKEIIEGIEKAGPSGMEKITYPEEALHELVTNAVLHRDYNVAADVQVRIFDNRVEIESPGHLPGHVTVANISKTQFARNPKIVRLINKFKNPPNKDVGEGINTAFEAMGKLRLKEPLIAELNDSVLVTLRHESLASPEQIVMDYLKTEPEITNAIGRDLTGIKSENSMKQVFYRLRERGQLEQTPKVVGKKPSWRKPV</sequence>
<dbReference type="InterPro" id="IPR007421">
    <property type="entry name" value="Schlafen_AlbA_2_dom"/>
</dbReference>
<gene>
    <name evidence="2" type="ORF">MGR_1515</name>
</gene>
<name>A4TZ01_9PROT</name>
<dbReference type="Pfam" id="PF04326">
    <property type="entry name" value="SLFN_AlbA_2"/>
    <property type="match status" value="1"/>
</dbReference>
<keyword evidence="2" id="KW-0067">ATP-binding</keyword>
<keyword evidence="2" id="KW-0378">Hydrolase</keyword>
<reference evidence="2" key="1">
    <citation type="journal article" date="2007" name="J. Bacteriol.">
        <title>Comparative genome analysis of four magnetotactic bacteria reveals a complex set of group-specific genes implicated in magnetosome biomineralization and function.</title>
        <authorList>
            <person name="Richter M."/>
            <person name="Kube M."/>
            <person name="Bazylinski D.A."/>
            <person name="Lombardot T."/>
            <person name="Gloeckner F.O."/>
            <person name="Reinhardt R."/>
            <person name="Schueler D."/>
        </authorList>
    </citation>
    <scope>NUCLEOTIDE SEQUENCE</scope>
    <source>
        <strain evidence="2">MSR-1</strain>
    </source>
</reference>